<name>A0ABX6EUN5_KLUMA</name>
<protein>
    <submittedName>
        <fullName evidence="11">Kinetochore protein NUF2</fullName>
    </submittedName>
</protein>
<keyword evidence="5" id="KW-0498">Mitosis</keyword>
<feature type="domain" description="Kinetochore protein Nuf2 N-terminal" evidence="10">
    <location>
        <begin position="4"/>
        <end position="145"/>
    </location>
</feature>
<keyword evidence="4" id="KW-0132">Cell division</keyword>
<evidence type="ECO:0000256" key="8">
    <source>
        <dbReference type="ARBA" id="ARBA00023328"/>
    </source>
</evidence>
<feature type="coiled-coil region" evidence="9">
    <location>
        <begin position="240"/>
        <end position="288"/>
    </location>
</feature>
<feature type="coiled-coil region" evidence="9">
    <location>
        <begin position="339"/>
        <end position="426"/>
    </location>
</feature>
<gene>
    <name evidence="11" type="primary">NUF2</name>
    <name evidence="11" type="ORF">FIM1_2735</name>
</gene>
<keyword evidence="6 9" id="KW-0175">Coiled coil</keyword>
<comment type="subcellular location">
    <subcellularLocation>
        <location evidence="1">Chromosome</location>
        <location evidence="1">Centromere</location>
    </subcellularLocation>
</comment>
<keyword evidence="3" id="KW-0158">Chromosome</keyword>
<dbReference type="EMBL" id="CP015057">
    <property type="protein sequence ID" value="QGN16035.1"/>
    <property type="molecule type" value="Genomic_DNA"/>
</dbReference>
<evidence type="ECO:0000259" key="10">
    <source>
        <dbReference type="Pfam" id="PF03800"/>
    </source>
</evidence>
<keyword evidence="7" id="KW-0131">Cell cycle</keyword>
<evidence type="ECO:0000256" key="1">
    <source>
        <dbReference type="ARBA" id="ARBA00004584"/>
    </source>
</evidence>
<evidence type="ECO:0000313" key="12">
    <source>
        <dbReference type="Proteomes" id="UP000422736"/>
    </source>
</evidence>
<proteinExistence type="inferred from homology"/>
<reference evidence="11 12" key="1">
    <citation type="submission" date="2016-03" db="EMBL/GenBank/DDBJ databases">
        <title>How can Kluyveromyces marxianus grow so fast - potential evolutionary course in Saccharomyces Complex revealed by comparative genomics.</title>
        <authorList>
            <person name="Mo W."/>
            <person name="Lu W."/>
            <person name="Yang X."/>
            <person name="Qi J."/>
            <person name="Lv H."/>
        </authorList>
    </citation>
    <scope>NUCLEOTIDE SEQUENCE [LARGE SCALE GENOMIC DNA]</scope>
    <source>
        <strain evidence="11 12">FIM1</strain>
    </source>
</reference>
<comment type="similarity">
    <text evidence="2">Belongs to the NUF2 family.</text>
</comment>
<evidence type="ECO:0000256" key="5">
    <source>
        <dbReference type="ARBA" id="ARBA00022776"/>
    </source>
</evidence>
<evidence type="ECO:0000256" key="9">
    <source>
        <dbReference type="SAM" id="Coils"/>
    </source>
</evidence>
<dbReference type="InterPro" id="IPR005549">
    <property type="entry name" value="Kinetochore_Nuf2_N"/>
</dbReference>
<evidence type="ECO:0000256" key="2">
    <source>
        <dbReference type="ARBA" id="ARBA00005498"/>
    </source>
</evidence>
<sequence length="449" mass="52920">MSKDVFPLLELGELVTCLQSCDFSLATEENISRPTSQYVITLYKQIIDSFMGVSPDSLLSDKTLFDTGSSDTQQPPLYMETVKVLALNKICFKFFQDIGVSDFNMMDLYKPDSLRTRRLLSAVVNYARFREERMFDCDKFMSKTEFLLNQLRSKFDDYNYLQQRINKHRNEIELKDGETIETLQHQNRHLEQQITKLKNLQETLNMDYNTYKSRKQSLLNDLEKFGFELIELEFERNKLEKHAKTDLNELNENIEKLSTLLNTHQNNLDNLEQKHRKLRTSMNTFQALAQELYEVLQIISTDLQEAHLKEANLIDMREQYLQTDEKLNNILSAGVMVKLKILQSQLDNQKQKLRQLREETKVKQDKNEETLQLLQKQYTDEVVPELRAAEAEVENEIINGAIKDHKREIEQLKQQFQAEVKDIDLEYTLLSDHINRYMEEMLRVMTGAV</sequence>
<dbReference type="Pfam" id="PF03800">
    <property type="entry name" value="Nuf2"/>
    <property type="match status" value="1"/>
</dbReference>
<keyword evidence="12" id="KW-1185">Reference proteome</keyword>
<dbReference type="Gene3D" id="1.10.418.60">
    <property type="entry name" value="Ncd80 complex, Nuf2 subunit"/>
    <property type="match status" value="1"/>
</dbReference>
<evidence type="ECO:0000256" key="3">
    <source>
        <dbReference type="ARBA" id="ARBA00022454"/>
    </source>
</evidence>
<dbReference type="InterPro" id="IPR038275">
    <property type="entry name" value="Nuf2_N_sf"/>
</dbReference>
<evidence type="ECO:0000256" key="4">
    <source>
        <dbReference type="ARBA" id="ARBA00022618"/>
    </source>
</evidence>
<organism evidence="11 12">
    <name type="scientific">Kluyveromyces marxianus</name>
    <name type="common">Yeast</name>
    <name type="synonym">Candida kefyr</name>
    <dbReference type="NCBI Taxonomy" id="4911"/>
    <lineage>
        <taxon>Eukaryota</taxon>
        <taxon>Fungi</taxon>
        <taxon>Dikarya</taxon>
        <taxon>Ascomycota</taxon>
        <taxon>Saccharomycotina</taxon>
        <taxon>Saccharomycetes</taxon>
        <taxon>Saccharomycetales</taxon>
        <taxon>Saccharomycetaceae</taxon>
        <taxon>Kluyveromyces</taxon>
    </lineage>
</organism>
<accession>A0ABX6EUN5</accession>
<keyword evidence="8" id="KW-0137">Centromere</keyword>
<evidence type="ECO:0000313" key="11">
    <source>
        <dbReference type="EMBL" id="QGN16035.1"/>
    </source>
</evidence>
<feature type="coiled-coil region" evidence="9">
    <location>
        <begin position="180"/>
        <end position="207"/>
    </location>
</feature>
<evidence type="ECO:0000256" key="6">
    <source>
        <dbReference type="ARBA" id="ARBA00023054"/>
    </source>
</evidence>
<evidence type="ECO:0000256" key="7">
    <source>
        <dbReference type="ARBA" id="ARBA00023306"/>
    </source>
</evidence>
<dbReference type="Proteomes" id="UP000422736">
    <property type="component" value="Chromosome 4"/>
</dbReference>